<dbReference type="InterPro" id="IPR003599">
    <property type="entry name" value="Ig_sub"/>
</dbReference>
<name>A0ABQ8L605_LABRO</name>
<dbReference type="EMBL" id="JACTAM010002183">
    <property type="protein sequence ID" value="KAI2645601.1"/>
    <property type="molecule type" value="Genomic_DNA"/>
</dbReference>
<dbReference type="InterPro" id="IPR013783">
    <property type="entry name" value="Ig-like_fold"/>
</dbReference>
<dbReference type="SMART" id="SM00409">
    <property type="entry name" value="IG"/>
    <property type="match status" value="1"/>
</dbReference>
<gene>
    <name evidence="2" type="ORF">H4Q32_029864</name>
</gene>
<evidence type="ECO:0000313" key="3">
    <source>
        <dbReference type="Proteomes" id="UP000830375"/>
    </source>
</evidence>
<dbReference type="Gene3D" id="2.60.40.10">
    <property type="entry name" value="Immunoglobulins"/>
    <property type="match status" value="1"/>
</dbReference>
<organism evidence="2 3">
    <name type="scientific">Labeo rohita</name>
    <name type="common">Indian major carp</name>
    <name type="synonym">Cyprinus rohita</name>
    <dbReference type="NCBI Taxonomy" id="84645"/>
    <lineage>
        <taxon>Eukaryota</taxon>
        <taxon>Metazoa</taxon>
        <taxon>Chordata</taxon>
        <taxon>Craniata</taxon>
        <taxon>Vertebrata</taxon>
        <taxon>Euteleostomi</taxon>
        <taxon>Actinopterygii</taxon>
        <taxon>Neopterygii</taxon>
        <taxon>Teleostei</taxon>
        <taxon>Ostariophysi</taxon>
        <taxon>Cypriniformes</taxon>
        <taxon>Cyprinidae</taxon>
        <taxon>Labeoninae</taxon>
        <taxon>Labeonini</taxon>
        <taxon>Labeo</taxon>
    </lineage>
</organism>
<dbReference type="PANTHER" id="PTHR21063:SF4">
    <property type="entry name" value="CD48 ANTIGEN-RELATED"/>
    <property type="match status" value="1"/>
</dbReference>
<dbReference type="Proteomes" id="UP000830375">
    <property type="component" value="Unassembled WGS sequence"/>
</dbReference>
<reference evidence="2 3" key="1">
    <citation type="submission" date="2022-01" db="EMBL/GenBank/DDBJ databases">
        <title>A high-quality chromosome-level genome assembly of rohu carp, Labeo rohita.</title>
        <authorList>
            <person name="Arick M.A. II"/>
            <person name="Hsu C.-Y."/>
            <person name="Magbanua Z."/>
            <person name="Pechanova O."/>
            <person name="Grover C."/>
            <person name="Miller E."/>
            <person name="Thrash A."/>
            <person name="Ezzel L."/>
            <person name="Alam S."/>
            <person name="Benzie J."/>
            <person name="Hamilton M."/>
            <person name="Karsi A."/>
            <person name="Lawrence M.L."/>
            <person name="Peterson D.G."/>
        </authorList>
    </citation>
    <scope>NUCLEOTIDE SEQUENCE [LARGE SCALE GENOMIC DNA]</scope>
    <source>
        <strain evidence="3">BAU-BD-2019</strain>
        <tissue evidence="2">Blood</tissue>
    </source>
</reference>
<sequence length="342" mass="38161">MIKDGARSGFHTKCRKRCTIKTHSFQLLAPPEACFCIDQSTCAAEHTTGAQGAHATLKPLQPSHRQTPAQIGKTIKIQPRTPDPARKYQFVQYQNNSSAERSNTQTLLTGGVFGQSEVKSVMEGDSVTLNSDLTEIMDGGLIQWVFGNENTLIAEINRQTSTITVYDDVLDGRFKDRLKLDKQTGSLTITNVRIGQAGRYKLQTNSPKGILIAEINNQTDNITVYGRFSDKLDKQTGSLTITNTRPEHAGLYKLHINSVTKIFRLTVYKNIDPGLYTTPFLQKQLSSSAYSCHQQKLYAMFFKIKLCELSALVGVATVLLLVYDIRCRRAEQDQAHIHTSET</sequence>
<dbReference type="InterPro" id="IPR036179">
    <property type="entry name" value="Ig-like_dom_sf"/>
</dbReference>
<comment type="caution">
    <text evidence="2">The sequence shown here is derived from an EMBL/GenBank/DDBJ whole genome shotgun (WGS) entry which is preliminary data.</text>
</comment>
<evidence type="ECO:0000259" key="1">
    <source>
        <dbReference type="SMART" id="SM00409"/>
    </source>
</evidence>
<dbReference type="SUPFAM" id="SSF48726">
    <property type="entry name" value="Immunoglobulin"/>
    <property type="match status" value="2"/>
</dbReference>
<dbReference type="PANTHER" id="PTHR21063">
    <property type="entry name" value="LFA-3"/>
    <property type="match status" value="1"/>
</dbReference>
<keyword evidence="3" id="KW-1185">Reference proteome</keyword>
<protein>
    <submittedName>
        <fullName evidence="2">T-lymphocyte surface antigen Ly-9</fullName>
    </submittedName>
</protein>
<feature type="domain" description="Immunoglobulin" evidence="1">
    <location>
        <begin position="116"/>
        <end position="268"/>
    </location>
</feature>
<evidence type="ECO:0000313" key="2">
    <source>
        <dbReference type="EMBL" id="KAI2645601.1"/>
    </source>
</evidence>
<proteinExistence type="predicted"/>
<dbReference type="Gene3D" id="2.60.40.2710">
    <property type="match status" value="1"/>
</dbReference>
<accession>A0ABQ8L605</accession>